<dbReference type="EMBL" id="CP024785">
    <property type="protein sequence ID" value="AUB42835.1"/>
    <property type="molecule type" value="Genomic_DNA"/>
</dbReference>
<accession>A0A2K8T6Z9</accession>
<organism evidence="2 3">
    <name type="scientific">Nostoc flagelliforme CCNUN1</name>
    <dbReference type="NCBI Taxonomy" id="2038116"/>
    <lineage>
        <taxon>Bacteria</taxon>
        <taxon>Bacillati</taxon>
        <taxon>Cyanobacteriota</taxon>
        <taxon>Cyanophyceae</taxon>
        <taxon>Nostocales</taxon>
        <taxon>Nostocaceae</taxon>
        <taxon>Nostoc</taxon>
    </lineage>
</organism>
<gene>
    <name evidence="2" type="ORF">COO91_08981</name>
</gene>
<dbReference type="KEGG" id="nfl:COO91_08981"/>
<name>A0A2K8T6Z9_9NOSO</name>
<keyword evidence="3" id="KW-1185">Reference proteome</keyword>
<evidence type="ECO:0000313" key="3">
    <source>
        <dbReference type="Proteomes" id="UP000232003"/>
    </source>
</evidence>
<proteinExistence type="predicted"/>
<dbReference type="AlphaFoldDB" id="A0A2K8T6Z9"/>
<feature type="signal peptide" evidence="1">
    <location>
        <begin position="1"/>
        <end position="24"/>
    </location>
</feature>
<dbReference type="Proteomes" id="UP000232003">
    <property type="component" value="Chromosome"/>
</dbReference>
<protein>
    <submittedName>
        <fullName evidence="2">Uncharacterized protein</fullName>
    </submittedName>
</protein>
<sequence length="40" mass="4494">MFIAYLIYAMILHTTFSTCTCVLAFDAAEVTGCDNDFFAY</sequence>
<reference evidence="2 3" key="1">
    <citation type="submission" date="2017-11" db="EMBL/GenBank/DDBJ databases">
        <title>Complete genome of a free-living desiccation-tolerant cyanobacterium and its photosynthetic adaptation to extreme terrestrial habitat.</title>
        <authorList>
            <person name="Shang J."/>
        </authorList>
    </citation>
    <scope>NUCLEOTIDE SEQUENCE [LARGE SCALE GENOMIC DNA]</scope>
    <source>
        <strain evidence="2 3">CCNUN1</strain>
    </source>
</reference>
<evidence type="ECO:0000256" key="1">
    <source>
        <dbReference type="SAM" id="SignalP"/>
    </source>
</evidence>
<feature type="chain" id="PRO_5014875189" evidence="1">
    <location>
        <begin position="25"/>
        <end position="40"/>
    </location>
</feature>
<evidence type="ECO:0000313" key="2">
    <source>
        <dbReference type="EMBL" id="AUB42835.1"/>
    </source>
</evidence>
<keyword evidence="1" id="KW-0732">Signal</keyword>